<dbReference type="GeneID" id="18934986"/>
<keyword evidence="1" id="KW-0812">Transmembrane</keyword>
<dbReference type="EMBL" id="GL883118">
    <property type="protein sequence ID" value="EGG04527.1"/>
    <property type="molecule type" value="Genomic_DNA"/>
</dbReference>
<evidence type="ECO:0000313" key="2">
    <source>
        <dbReference type="EMBL" id="EGG04527.1"/>
    </source>
</evidence>
<dbReference type="AlphaFoldDB" id="F4RSX7"/>
<protein>
    <submittedName>
        <fullName evidence="2">Uncharacterized protein</fullName>
    </submittedName>
</protein>
<sequence length="60" mass="6951">MLCNLSHGTNKLQCVCGGADLGTYRPEPAESHLVHSLYQLFPSFLFSSFFFFRPRYIRHL</sequence>
<keyword evidence="1" id="KW-0472">Membrane</keyword>
<organism evidence="3">
    <name type="scientific">Melampsora larici-populina (strain 98AG31 / pathotype 3-4-7)</name>
    <name type="common">Poplar leaf rust fungus</name>
    <dbReference type="NCBI Taxonomy" id="747676"/>
    <lineage>
        <taxon>Eukaryota</taxon>
        <taxon>Fungi</taxon>
        <taxon>Dikarya</taxon>
        <taxon>Basidiomycota</taxon>
        <taxon>Pucciniomycotina</taxon>
        <taxon>Pucciniomycetes</taxon>
        <taxon>Pucciniales</taxon>
        <taxon>Melampsoraceae</taxon>
        <taxon>Melampsora</taxon>
    </lineage>
</organism>
<dbReference type="InParanoid" id="F4RSX7"/>
<dbReference type="Proteomes" id="UP000001072">
    <property type="component" value="Unassembled WGS sequence"/>
</dbReference>
<accession>F4RSX7</accession>
<dbReference type="KEGG" id="mlr:MELLADRAFT_88769"/>
<evidence type="ECO:0000313" key="3">
    <source>
        <dbReference type="Proteomes" id="UP000001072"/>
    </source>
</evidence>
<gene>
    <name evidence="2" type="ORF">MELLADRAFT_88769</name>
</gene>
<reference evidence="3" key="1">
    <citation type="journal article" date="2011" name="Proc. Natl. Acad. Sci. U.S.A.">
        <title>Obligate biotrophy features unraveled by the genomic analysis of rust fungi.</title>
        <authorList>
            <person name="Duplessis S."/>
            <person name="Cuomo C.A."/>
            <person name="Lin Y.-C."/>
            <person name="Aerts A."/>
            <person name="Tisserant E."/>
            <person name="Veneault-Fourrey C."/>
            <person name="Joly D.L."/>
            <person name="Hacquard S."/>
            <person name="Amselem J."/>
            <person name="Cantarel B.L."/>
            <person name="Chiu R."/>
            <person name="Coutinho P.M."/>
            <person name="Feau N."/>
            <person name="Field M."/>
            <person name="Frey P."/>
            <person name="Gelhaye E."/>
            <person name="Goldberg J."/>
            <person name="Grabherr M.G."/>
            <person name="Kodira C.D."/>
            <person name="Kohler A."/>
            <person name="Kuees U."/>
            <person name="Lindquist E.A."/>
            <person name="Lucas S.M."/>
            <person name="Mago R."/>
            <person name="Mauceli E."/>
            <person name="Morin E."/>
            <person name="Murat C."/>
            <person name="Pangilinan J.L."/>
            <person name="Park R."/>
            <person name="Pearson M."/>
            <person name="Quesneville H."/>
            <person name="Rouhier N."/>
            <person name="Sakthikumar S."/>
            <person name="Salamov A.A."/>
            <person name="Schmutz J."/>
            <person name="Selles B."/>
            <person name="Shapiro H."/>
            <person name="Tanguay P."/>
            <person name="Tuskan G.A."/>
            <person name="Henrissat B."/>
            <person name="Van de Peer Y."/>
            <person name="Rouze P."/>
            <person name="Ellis J.G."/>
            <person name="Dodds P.N."/>
            <person name="Schein J.E."/>
            <person name="Zhong S."/>
            <person name="Hamelin R.C."/>
            <person name="Grigoriev I.V."/>
            <person name="Szabo L.J."/>
            <person name="Martin F."/>
        </authorList>
    </citation>
    <scope>NUCLEOTIDE SEQUENCE [LARGE SCALE GENOMIC DNA]</scope>
    <source>
        <strain evidence="3">98AG31 / pathotype 3-4-7</strain>
    </source>
</reference>
<dbReference type="VEuPathDB" id="FungiDB:MELLADRAFT_88769"/>
<feature type="transmembrane region" description="Helical" evidence="1">
    <location>
        <begin position="33"/>
        <end position="52"/>
    </location>
</feature>
<name>F4RSX7_MELLP</name>
<proteinExistence type="predicted"/>
<dbReference type="RefSeq" id="XP_007412318.1">
    <property type="nucleotide sequence ID" value="XM_007412256.1"/>
</dbReference>
<keyword evidence="1" id="KW-1133">Transmembrane helix</keyword>
<evidence type="ECO:0000256" key="1">
    <source>
        <dbReference type="SAM" id="Phobius"/>
    </source>
</evidence>
<dbReference type="HOGENOM" id="CLU_2942257_0_0_1"/>
<keyword evidence="3" id="KW-1185">Reference proteome</keyword>